<evidence type="ECO:0000256" key="1">
    <source>
        <dbReference type="ARBA" id="ARBA00004123"/>
    </source>
</evidence>
<evidence type="ECO:0000256" key="2">
    <source>
        <dbReference type="ARBA" id="ARBA00009953"/>
    </source>
</evidence>
<evidence type="ECO:0000256" key="4">
    <source>
        <dbReference type="ARBA" id="ARBA00023242"/>
    </source>
</evidence>
<dbReference type="InterPro" id="IPR013930">
    <property type="entry name" value="RPAP1_N"/>
</dbReference>
<dbReference type="Pfam" id="PF25766">
    <property type="entry name" value="TPR_RPAP1"/>
    <property type="match status" value="1"/>
</dbReference>
<dbReference type="Pfam" id="PF08620">
    <property type="entry name" value="RPAP1_C"/>
    <property type="match status" value="1"/>
</dbReference>
<comment type="similarity">
    <text evidence="2">Belongs to the RPAP1 family.</text>
</comment>
<protein>
    <recommendedName>
        <fullName evidence="10">RNA polymerase II-associated protein 1</fullName>
    </recommendedName>
</protein>
<dbReference type="InterPro" id="IPR057989">
    <property type="entry name" value="TPR_RPAP1/MINIYO-like"/>
</dbReference>
<dbReference type="EMBL" id="JADBJN010000002">
    <property type="protein sequence ID" value="KAG5674271.1"/>
    <property type="molecule type" value="Genomic_DNA"/>
</dbReference>
<dbReference type="Proteomes" id="UP001107558">
    <property type="component" value="Chromosome 2"/>
</dbReference>
<dbReference type="InterPro" id="IPR039913">
    <property type="entry name" value="RPAP1/Rba50"/>
</dbReference>
<dbReference type="OrthoDB" id="348201at2759"/>
<proteinExistence type="inferred from homology"/>
<comment type="subcellular location">
    <subcellularLocation>
        <location evidence="1">Nucleus</location>
    </subcellularLocation>
</comment>
<evidence type="ECO:0000259" key="5">
    <source>
        <dbReference type="Pfam" id="PF08620"/>
    </source>
</evidence>
<comment type="caution">
    <text evidence="8">The sequence shown here is derived from an EMBL/GenBank/DDBJ whole genome shotgun (WGS) entry which is preliminary data.</text>
</comment>
<dbReference type="PANTHER" id="PTHR21483:SF18">
    <property type="entry name" value="RNA POLYMERASE II-ASSOCIATED PROTEIN 1"/>
    <property type="match status" value="1"/>
</dbReference>
<feature type="domain" description="RPAP1 N-terminal" evidence="6">
    <location>
        <begin position="151"/>
        <end position="193"/>
    </location>
</feature>
<dbReference type="GO" id="GO:0006366">
    <property type="term" value="P:transcription by RNA polymerase II"/>
    <property type="evidence" value="ECO:0007669"/>
    <property type="project" value="InterPro"/>
</dbReference>
<dbReference type="PANTHER" id="PTHR21483">
    <property type="entry name" value="RNA POLYMERASE II-ASSOCIATED PROTEIN 1"/>
    <property type="match status" value="1"/>
</dbReference>
<keyword evidence="9" id="KW-1185">Reference proteome</keyword>
<dbReference type="InterPro" id="IPR013929">
    <property type="entry name" value="RPAP1_C"/>
</dbReference>
<dbReference type="AlphaFoldDB" id="A0A9J6BWJ8"/>
<evidence type="ECO:0000313" key="9">
    <source>
        <dbReference type="Proteomes" id="UP001107558"/>
    </source>
</evidence>
<name>A0A9J6BWJ8_POLVA</name>
<evidence type="ECO:0000259" key="7">
    <source>
        <dbReference type="Pfam" id="PF25766"/>
    </source>
</evidence>
<evidence type="ECO:0008006" key="10">
    <source>
        <dbReference type="Google" id="ProtNLM"/>
    </source>
</evidence>
<feature type="domain" description="RPAP1 C-terminal" evidence="5">
    <location>
        <begin position="267"/>
        <end position="335"/>
    </location>
</feature>
<gene>
    <name evidence="8" type="ORF">PVAND_004251</name>
</gene>
<keyword evidence="4" id="KW-0539">Nucleus</keyword>
<evidence type="ECO:0000256" key="3">
    <source>
        <dbReference type="ARBA" id="ARBA00023163"/>
    </source>
</evidence>
<accession>A0A9J6BWJ8</accession>
<reference evidence="8" key="1">
    <citation type="submission" date="2021-03" db="EMBL/GenBank/DDBJ databases">
        <title>Chromosome level genome of the anhydrobiotic midge Polypedilum vanderplanki.</title>
        <authorList>
            <person name="Yoshida Y."/>
            <person name="Kikawada T."/>
            <person name="Gusev O."/>
        </authorList>
    </citation>
    <scope>NUCLEOTIDE SEQUENCE</scope>
    <source>
        <strain evidence="8">NIAS01</strain>
        <tissue evidence="8">Whole body or cell culture</tissue>
    </source>
</reference>
<evidence type="ECO:0000313" key="8">
    <source>
        <dbReference type="EMBL" id="KAG5674271.1"/>
    </source>
</evidence>
<evidence type="ECO:0000259" key="6">
    <source>
        <dbReference type="Pfam" id="PF08621"/>
    </source>
</evidence>
<keyword evidence="3" id="KW-0804">Transcription</keyword>
<feature type="domain" description="RPAP1/MINIYO-like TPR repeats" evidence="7">
    <location>
        <begin position="936"/>
        <end position="1146"/>
    </location>
</feature>
<sequence length="1157" mass="136401">MISRPKNTDTMDDIYKMQEDFMKEKSKQNFVPAAKFVKVNNSLKTGKKPKSLFAQQRNLKQSKSQEENKIDSNEIIVIKDVIERKYDMMMDIDDHISEEVEITAFPKPINIKLDTDVDESSERSLFSQTIHSSQPKPSTLAETNLTNIFKTIDEENTKFLQSMSKEQILGEREKLLNTLDPKLIDFLRKKRKNTTQDDFPIKNKPKPQKFSFDETIINEDLPALDILKDENASNWLNMNLVEPEKLEWTKNIENLTRDSLKAGAKFEARFDWKGFLLPYIFEEENSKKDDRDLFMHGDEPDRPGYTLQELFRLARSNVLQQRTSALTAIAGILNIYNQGYYDEILQLPISKIFFFLRFSVDENVPSIIQAALKGLSVLFYNETDETLLDGINESASGFYQPLMRQKPLKDTLEENNFESAFENLHLNEDNNLINCDIDDDVEVSDENNLNDFHLAETNLVECLLRTNIIERITYILTSIETNQIIIEYCIKILIRIARDSEQNALIILNKLNLMKYLAQIYLPNLENLESSYLIIKLFRIIGSYNISFLKAIQNYEVLDCIISYIAIKDDLNMKLIKLQIECFRFLRLYFFIIPDEMKYNELLMPMRYLIEWHYQFLQFTSSNHFIIRTHASALLHLLGRSNITVSFTIFGEIFKMCCSKWFHIAQREGVTEFSQKILLSSLLDVVCSFIKFGHEFFYDFLNDYFIKFMNSIHYKRIEDALTSSSLFFKNEKDRRCVHKPLFNLGTVICRKLNTLPHLILSQEYSTYFMQSILIFINSFNNQINVKNLEYYNHLKTLFYTNGGIDKYMTEFSLLKKRYPLSSNWFAIIEVEFIFNLLKTKFNEECSWLFNAAYNLLQFLSINQHPLALEIFEKFIFNTKFYNTNLRKEEDFDYWKFIFNGVVMSKVKETQKKYLAVIDEWNEALLSNTWTYTLLLFLLYKVDVTSSSKKIVEINLKEEDIIKTTLKFNKLLSEKNINRLSQDNILMHLMLIYFGEDRNFLDADIKELIKEELNLLKKGSFNFNTKLNGEKSFENLYMMFLDTFQANGYGDNLFSSIVMIPLVQKYDVKWRKLIWSEYAMDLKFIKCTEADLLVDLKEYLYPIESDESLIKSYKRALQTNQLCEKSIPWIIANHHVKYFSSSNKKTSTTEEFMKIDDN</sequence>
<dbReference type="Pfam" id="PF08621">
    <property type="entry name" value="RPAP1_N"/>
    <property type="match status" value="1"/>
</dbReference>
<organism evidence="8 9">
    <name type="scientific">Polypedilum vanderplanki</name>
    <name type="common">Sleeping chironomid midge</name>
    <dbReference type="NCBI Taxonomy" id="319348"/>
    <lineage>
        <taxon>Eukaryota</taxon>
        <taxon>Metazoa</taxon>
        <taxon>Ecdysozoa</taxon>
        <taxon>Arthropoda</taxon>
        <taxon>Hexapoda</taxon>
        <taxon>Insecta</taxon>
        <taxon>Pterygota</taxon>
        <taxon>Neoptera</taxon>
        <taxon>Endopterygota</taxon>
        <taxon>Diptera</taxon>
        <taxon>Nematocera</taxon>
        <taxon>Chironomoidea</taxon>
        <taxon>Chironomidae</taxon>
        <taxon>Chironominae</taxon>
        <taxon>Polypedilum</taxon>
        <taxon>Polypedilum</taxon>
    </lineage>
</organism>